<feature type="chain" id="PRO_5040926218" evidence="2">
    <location>
        <begin position="23"/>
        <end position="856"/>
    </location>
</feature>
<protein>
    <submittedName>
        <fullName evidence="3">CehA/McbA family metallohydrolase</fullName>
    </submittedName>
</protein>
<evidence type="ECO:0000313" key="4">
    <source>
        <dbReference type="Proteomes" id="UP001155241"/>
    </source>
</evidence>
<dbReference type="InterPro" id="IPR008969">
    <property type="entry name" value="CarboxyPept-like_regulatory"/>
</dbReference>
<dbReference type="SUPFAM" id="SSF89550">
    <property type="entry name" value="PHP domain-like"/>
    <property type="match status" value="1"/>
</dbReference>
<dbReference type="AlphaFoldDB" id="A0A9X2FD08"/>
<evidence type="ECO:0000256" key="1">
    <source>
        <dbReference type="SAM" id="MobiDB-lite"/>
    </source>
</evidence>
<dbReference type="Pfam" id="PF13620">
    <property type="entry name" value="CarboxypepD_reg"/>
    <property type="match status" value="1"/>
</dbReference>
<organism evidence="3 4">
    <name type="scientific">Aeoliella straminimaris</name>
    <dbReference type="NCBI Taxonomy" id="2954799"/>
    <lineage>
        <taxon>Bacteria</taxon>
        <taxon>Pseudomonadati</taxon>
        <taxon>Planctomycetota</taxon>
        <taxon>Planctomycetia</taxon>
        <taxon>Pirellulales</taxon>
        <taxon>Lacipirellulaceae</taxon>
        <taxon>Aeoliella</taxon>
    </lineage>
</organism>
<evidence type="ECO:0000256" key="2">
    <source>
        <dbReference type="SAM" id="SignalP"/>
    </source>
</evidence>
<dbReference type="Gene3D" id="3.20.20.140">
    <property type="entry name" value="Metal-dependent hydrolases"/>
    <property type="match status" value="1"/>
</dbReference>
<comment type="caution">
    <text evidence="3">The sequence shown here is derived from an EMBL/GenBank/DDBJ whole genome shotgun (WGS) entry which is preliminary data.</text>
</comment>
<keyword evidence="4" id="KW-1185">Reference proteome</keyword>
<dbReference type="RefSeq" id="WP_252854078.1">
    <property type="nucleotide sequence ID" value="NZ_JAMXLR010000062.1"/>
</dbReference>
<sequence length="856" mass="94213">MKAGCKWIALVGVLVATSEVPAAEHIVLNEDNWSQFAPAGKEADCIYGDHVLVSDRLVAVVAHPSDRRNANLTVKEVSGCVIDLTHRDQQNDQLSCFYPHKGTYKLQGPVDWPSGMPVEQESARLAFAAVASDAASDAAPPYSIQVGYELTDGQEYLTIRSLVTNLTDTHQTLQLCDGVRADGEFTFGKNKALGLWWCQDSHWQQAYGVTSPAAQWQVQEPKGKKRKLRQVCYSKSETDSVTIAPQESLLLERRLYVASDTLSLLKQVALDDRVETDAFDIRVSDATGPLADANVKAIRNEKVIGSGRTDKSGHLRTSLPTGNYLWVVEANGREHRSKAGQTEAGQTAVLDVVLPQLGTVVGQITDDSGTPIPCRIGFFGQGVANPNFGPDSAVHGVRNLWHTPNGAFQVDLLPGIYELVISYGPEYDALVETVEVVAGQQATIAGQLKHSVDTSGWISAELHSHSSPSGDNTSSQKGRVLNLLVEQLEFIPCTEHQRISSYQEHLVEFDAVNRVLTCSGMELTGQPLPLNHQNVFPLKMHDHTQDGGGPEIDVDPEVQIERIALWDDRSDKVVQINHPNIAQMIGDRDLDGTPDQGFRRMFHFADIMEVHPLSKVFQELELGGEARKDRGNAVMNWIQMLNLGYRLPGVVNTDAHWNYYGSGWLRNYVRAKTDVPSELELMDVCHALEDGQIVMTNGPFMEVEVSSGDKTVGPGDDLQATDQQVNVHVRVQCPNWLDVNRVQLFLNGRPDLKYNFTRTDDPARFGDGVVKFDQNIELPVSVDTHVVVVAAAEGRQLGRVYGEQQGKQMPIAVANPVFIDTDGNGFQANGDDLGLPLPVKSDHVPTHGHDHHHHHH</sequence>
<dbReference type="NCBIfam" id="NF038032">
    <property type="entry name" value="CehA_McbA_metalo"/>
    <property type="match status" value="1"/>
</dbReference>
<accession>A0A9X2FD08</accession>
<keyword evidence="2" id="KW-0732">Signal</keyword>
<dbReference type="EMBL" id="JAMXLR010000062">
    <property type="protein sequence ID" value="MCO6045963.1"/>
    <property type="molecule type" value="Genomic_DNA"/>
</dbReference>
<feature type="region of interest" description="Disordered" evidence="1">
    <location>
        <begin position="829"/>
        <end position="856"/>
    </location>
</feature>
<gene>
    <name evidence="3" type="ORF">NG895_18850</name>
</gene>
<evidence type="ECO:0000313" key="3">
    <source>
        <dbReference type="EMBL" id="MCO6045963.1"/>
    </source>
</evidence>
<dbReference type="Proteomes" id="UP001155241">
    <property type="component" value="Unassembled WGS sequence"/>
</dbReference>
<reference evidence="3" key="1">
    <citation type="submission" date="2022-06" db="EMBL/GenBank/DDBJ databases">
        <title>Aeoliella straminimaris, a novel planctomycete from sediments.</title>
        <authorList>
            <person name="Vitorino I.R."/>
            <person name="Lage O.M."/>
        </authorList>
    </citation>
    <scope>NUCLEOTIDE SEQUENCE</scope>
    <source>
        <strain evidence="3">ICT_H6.2</strain>
    </source>
</reference>
<dbReference type="InterPro" id="IPR016195">
    <property type="entry name" value="Pol/histidinol_Pase-like"/>
</dbReference>
<proteinExistence type="predicted"/>
<name>A0A9X2FD08_9BACT</name>
<dbReference type="SUPFAM" id="SSF49464">
    <property type="entry name" value="Carboxypeptidase regulatory domain-like"/>
    <property type="match status" value="1"/>
</dbReference>
<feature type="signal peptide" evidence="2">
    <location>
        <begin position="1"/>
        <end position="22"/>
    </location>
</feature>